<feature type="region of interest" description="Disordered" evidence="1">
    <location>
        <begin position="33"/>
        <end position="57"/>
    </location>
</feature>
<accession>C5KPA4</accession>
<dbReference type="GeneID" id="9043172"/>
<proteinExistence type="predicted"/>
<organism evidence="3">
    <name type="scientific">Perkinsus marinus (strain ATCC 50983 / TXsc)</name>
    <dbReference type="NCBI Taxonomy" id="423536"/>
    <lineage>
        <taxon>Eukaryota</taxon>
        <taxon>Sar</taxon>
        <taxon>Alveolata</taxon>
        <taxon>Perkinsozoa</taxon>
        <taxon>Perkinsea</taxon>
        <taxon>Perkinsida</taxon>
        <taxon>Perkinsidae</taxon>
        <taxon>Perkinsus</taxon>
    </lineage>
</organism>
<name>C5KPA4_PERM5</name>
<keyword evidence="3" id="KW-1185">Reference proteome</keyword>
<dbReference type="AlphaFoldDB" id="C5KPA4"/>
<dbReference type="InParanoid" id="C5KPA4"/>
<evidence type="ECO:0000256" key="1">
    <source>
        <dbReference type="SAM" id="MobiDB-lite"/>
    </source>
</evidence>
<dbReference type="Proteomes" id="UP000007800">
    <property type="component" value="Unassembled WGS sequence"/>
</dbReference>
<gene>
    <name evidence="2" type="ORF">Pmar_PMAR002160</name>
</gene>
<reference evidence="2 3" key="1">
    <citation type="submission" date="2008-07" db="EMBL/GenBank/DDBJ databases">
        <authorList>
            <person name="El-Sayed N."/>
            <person name="Caler E."/>
            <person name="Inman J."/>
            <person name="Amedeo P."/>
            <person name="Hass B."/>
            <person name="Wortman J."/>
        </authorList>
    </citation>
    <scope>NUCLEOTIDE SEQUENCE [LARGE SCALE GENOMIC DNA]</scope>
    <source>
        <strain evidence="3">ATCC 50983 / TXsc</strain>
    </source>
</reference>
<dbReference type="RefSeq" id="XP_002781916.1">
    <property type="nucleotide sequence ID" value="XM_002781870.1"/>
</dbReference>
<dbReference type="EMBL" id="GG674978">
    <property type="protein sequence ID" value="EER13711.1"/>
    <property type="molecule type" value="Genomic_DNA"/>
</dbReference>
<evidence type="ECO:0000313" key="2">
    <source>
        <dbReference type="EMBL" id="EER13711.1"/>
    </source>
</evidence>
<protein>
    <submittedName>
        <fullName evidence="2">Uncharacterized protein</fullName>
    </submittedName>
</protein>
<sequence>MRDQAVMTDAMVSAHVDDSTALTTIEATNNYYDNDADDASIDTDNSYGPGQPKDDESLQEYLHGPRPAFDYFGFSVEALFLTLDGSADSFEFHRHHDPYRVFEPRPCPLVSFIPHADVDMHVSYPHKVRDATGALKDLGWIDDFDLDPNTDPCRFY</sequence>
<evidence type="ECO:0000313" key="3">
    <source>
        <dbReference type="Proteomes" id="UP000007800"/>
    </source>
</evidence>